<gene>
    <name evidence="2" type="ORF">DCS_00622</name>
</gene>
<accession>A0A151GR65</accession>
<name>A0A151GR65_DRECN</name>
<dbReference type="InParanoid" id="A0A151GR65"/>
<feature type="region of interest" description="Disordered" evidence="1">
    <location>
        <begin position="1"/>
        <end position="101"/>
    </location>
</feature>
<feature type="compositionally biased region" description="Basic residues" evidence="1">
    <location>
        <begin position="64"/>
        <end position="74"/>
    </location>
</feature>
<comment type="caution">
    <text evidence="2">The sequence shown here is derived from an EMBL/GenBank/DDBJ whole genome shotgun (WGS) entry which is preliminary data.</text>
</comment>
<keyword evidence="3" id="KW-1185">Reference proteome</keyword>
<dbReference type="RefSeq" id="XP_040658844.1">
    <property type="nucleotide sequence ID" value="XM_040797961.1"/>
</dbReference>
<evidence type="ECO:0000256" key="1">
    <source>
        <dbReference type="SAM" id="MobiDB-lite"/>
    </source>
</evidence>
<protein>
    <submittedName>
        <fullName evidence="2">Uncharacterized protein</fullName>
    </submittedName>
</protein>
<dbReference type="GeneID" id="63713265"/>
<reference evidence="2 3" key="1">
    <citation type="journal article" date="2016" name="Sci. Rep.">
        <title>Insights into Adaptations to a Near-Obligate Nematode Endoparasitic Lifestyle from the Finished Genome of Drechmeria coniospora.</title>
        <authorList>
            <person name="Zhang L."/>
            <person name="Zhou Z."/>
            <person name="Guo Q."/>
            <person name="Fokkens L."/>
            <person name="Miskei M."/>
            <person name="Pocsi I."/>
            <person name="Zhang W."/>
            <person name="Chen M."/>
            <person name="Wang L."/>
            <person name="Sun Y."/>
            <person name="Donzelli B.G."/>
            <person name="Gibson D.M."/>
            <person name="Nelson D.R."/>
            <person name="Luo J.G."/>
            <person name="Rep M."/>
            <person name="Liu H."/>
            <person name="Yang S."/>
            <person name="Wang J."/>
            <person name="Krasnoff S.B."/>
            <person name="Xu Y."/>
            <person name="Molnar I."/>
            <person name="Lin M."/>
        </authorList>
    </citation>
    <scope>NUCLEOTIDE SEQUENCE [LARGE SCALE GENOMIC DNA]</scope>
    <source>
        <strain evidence="2 3">ARSEF 6962</strain>
    </source>
</reference>
<dbReference type="Proteomes" id="UP000076580">
    <property type="component" value="Chromosome 01"/>
</dbReference>
<evidence type="ECO:0000313" key="2">
    <source>
        <dbReference type="EMBL" id="KYK59492.1"/>
    </source>
</evidence>
<proteinExistence type="predicted"/>
<evidence type="ECO:0000313" key="3">
    <source>
        <dbReference type="Proteomes" id="UP000076580"/>
    </source>
</evidence>
<dbReference type="EMBL" id="LAYC01000001">
    <property type="protein sequence ID" value="KYK59492.1"/>
    <property type="molecule type" value="Genomic_DNA"/>
</dbReference>
<organism evidence="2 3">
    <name type="scientific">Drechmeria coniospora</name>
    <name type="common">Nematophagous fungus</name>
    <name type="synonym">Meria coniospora</name>
    <dbReference type="NCBI Taxonomy" id="98403"/>
    <lineage>
        <taxon>Eukaryota</taxon>
        <taxon>Fungi</taxon>
        <taxon>Dikarya</taxon>
        <taxon>Ascomycota</taxon>
        <taxon>Pezizomycotina</taxon>
        <taxon>Sordariomycetes</taxon>
        <taxon>Hypocreomycetidae</taxon>
        <taxon>Hypocreales</taxon>
        <taxon>Ophiocordycipitaceae</taxon>
        <taxon>Drechmeria</taxon>
    </lineage>
</organism>
<dbReference type="AlphaFoldDB" id="A0A151GR65"/>
<sequence length="101" mass="10951">MASLHLAPPPPSGTRRQDEATSRRPILGMPSAPESVPSTTCYDTPPSKGVDTTQSRSPAEVRVFPRRSRWHAATRSRESVMTSTRQIGSRMGSPGQGRGYS</sequence>